<sequence>MDGSIESRVYQNGQSLIDDAYPKGKGGCLSRTKYVKDINSLLKEILDISYRKVIANIIQQRTPELIVPLSGPISIQASEIDSDHDDNSVTATPAPARAPASSSSYRPVTGLKEKVQSIRGKKELMPCWWMHKRWEN</sequence>
<dbReference type="AlphaFoldDB" id="A0A392PRK7"/>
<name>A0A392PRK7_9FABA</name>
<keyword evidence="3" id="KW-1185">Reference proteome</keyword>
<reference evidence="2 3" key="1">
    <citation type="journal article" date="2018" name="Front. Plant Sci.">
        <title>Red Clover (Trifolium pratense) and Zigzag Clover (T. medium) - A Picture of Genomic Similarities and Differences.</title>
        <authorList>
            <person name="Dluhosova J."/>
            <person name="Istvanek J."/>
            <person name="Nedelnik J."/>
            <person name="Repkova J."/>
        </authorList>
    </citation>
    <scope>NUCLEOTIDE SEQUENCE [LARGE SCALE GENOMIC DNA]</scope>
    <source>
        <strain evidence="3">cv. 10/8</strain>
        <tissue evidence="2">Leaf</tissue>
    </source>
</reference>
<dbReference type="Proteomes" id="UP000265520">
    <property type="component" value="Unassembled WGS sequence"/>
</dbReference>
<dbReference type="EMBL" id="LXQA010092552">
    <property type="protein sequence ID" value="MCI14464.1"/>
    <property type="molecule type" value="Genomic_DNA"/>
</dbReference>
<proteinExistence type="predicted"/>
<feature type="compositionally biased region" description="Low complexity" evidence="1">
    <location>
        <begin position="88"/>
        <end position="107"/>
    </location>
</feature>
<protein>
    <submittedName>
        <fullName evidence="2">Disease resistance RPP8-like protein 3-like</fullName>
    </submittedName>
</protein>
<accession>A0A392PRK7</accession>
<organism evidence="2 3">
    <name type="scientific">Trifolium medium</name>
    <dbReference type="NCBI Taxonomy" id="97028"/>
    <lineage>
        <taxon>Eukaryota</taxon>
        <taxon>Viridiplantae</taxon>
        <taxon>Streptophyta</taxon>
        <taxon>Embryophyta</taxon>
        <taxon>Tracheophyta</taxon>
        <taxon>Spermatophyta</taxon>
        <taxon>Magnoliopsida</taxon>
        <taxon>eudicotyledons</taxon>
        <taxon>Gunneridae</taxon>
        <taxon>Pentapetalae</taxon>
        <taxon>rosids</taxon>
        <taxon>fabids</taxon>
        <taxon>Fabales</taxon>
        <taxon>Fabaceae</taxon>
        <taxon>Papilionoideae</taxon>
        <taxon>50 kb inversion clade</taxon>
        <taxon>NPAAA clade</taxon>
        <taxon>Hologalegina</taxon>
        <taxon>IRL clade</taxon>
        <taxon>Trifolieae</taxon>
        <taxon>Trifolium</taxon>
    </lineage>
</organism>
<feature type="region of interest" description="Disordered" evidence="1">
    <location>
        <begin position="77"/>
        <end position="107"/>
    </location>
</feature>
<evidence type="ECO:0000256" key="1">
    <source>
        <dbReference type="SAM" id="MobiDB-lite"/>
    </source>
</evidence>
<comment type="caution">
    <text evidence="2">The sequence shown here is derived from an EMBL/GenBank/DDBJ whole genome shotgun (WGS) entry which is preliminary data.</text>
</comment>
<evidence type="ECO:0000313" key="3">
    <source>
        <dbReference type="Proteomes" id="UP000265520"/>
    </source>
</evidence>
<evidence type="ECO:0000313" key="2">
    <source>
        <dbReference type="EMBL" id="MCI14464.1"/>
    </source>
</evidence>